<evidence type="ECO:0000256" key="1">
    <source>
        <dbReference type="SAM" id="SignalP"/>
    </source>
</evidence>
<feature type="chain" id="PRO_5012792766" description="Hydrophobin" evidence="1">
    <location>
        <begin position="18"/>
        <end position="91"/>
    </location>
</feature>
<sequence length="91" mass="9260">MHSKLLAVALLTASALAAPTDKSRICIEKETPLCCDQQRGALVTAQCYVPPDASSKEALIASCGTLGLSGACCSPDATVPKINICGLVGRA</sequence>
<dbReference type="VEuPathDB" id="FungiDB:ASPVEDRAFT_47996"/>
<dbReference type="Proteomes" id="UP000184073">
    <property type="component" value="Unassembled WGS sequence"/>
</dbReference>
<dbReference type="AlphaFoldDB" id="A0A1L9Q503"/>
<dbReference type="GeneID" id="63729428"/>
<dbReference type="RefSeq" id="XP_040674609.1">
    <property type="nucleotide sequence ID" value="XM_040813917.1"/>
</dbReference>
<organism evidence="2 3">
    <name type="scientific">Aspergillus versicolor CBS 583.65</name>
    <dbReference type="NCBI Taxonomy" id="1036611"/>
    <lineage>
        <taxon>Eukaryota</taxon>
        <taxon>Fungi</taxon>
        <taxon>Dikarya</taxon>
        <taxon>Ascomycota</taxon>
        <taxon>Pezizomycotina</taxon>
        <taxon>Eurotiomycetes</taxon>
        <taxon>Eurotiomycetidae</taxon>
        <taxon>Eurotiales</taxon>
        <taxon>Aspergillaceae</taxon>
        <taxon>Aspergillus</taxon>
        <taxon>Aspergillus subgen. Nidulantes</taxon>
    </lineage>
</organism>
<feature type="signal peptide" evidence="1">
    <location>
        <begin position="1"/>
        <end position="17"/>
    </location>
</feature>
<keyword evidence="3" id="KW-1185">Reference proteome</keyword>
<reference evidence="3" key="1">
    <citation type="journal article" date="2017" name="Genome Biol.">
        <title>Comparative genomics reveals high biological diversity and specific adaptations in the industrially and medically important fungal genus Aspergillus.</title>
        <authorList>
            <person name="de Vries R.P."/>
            <person name="Riley R."/>
            <person name="Wiebenga A."/>
            <person name="Aguilar-Osorio G."/>
            <person name="Amillis S."/>
            <person name="Uchima C.A."/>
            <person name="Anderluh G."/>
            <person name="Asadollahi M."/>
            <person name="Askin M."/>
            <person name="Barry K."/>
            <person name="Battaglia E."/>
            <person name="Bayram O."/>
            <person name="Benocci T."/>
            <person name="Braus-Stromeyer S.A."/>
            <person name="Caldana C."/>
            <person name="Canovas D."/>
            <person name="Cerqueira G.C."/>
            <person name="Chen F."/>
            <person name="Chen W."/>
            <person name="Choi C."/>
            <person name="Clum A."/>
            <person name="Dos Santos R.A."/>
            <person name="Damasio A.R."/>
            <person name="Diallinas G."/>
            <person name="Emri T."/>
            <person name="Fekete E."/>
            <person name="Flipphi M."/>
            <person name="Freyberg S."/>
            <person name="Gallo A."/>
            <person name="Gournas C."/>
            <person name="Habgood R."/>
            <person name="Hainaut M."/>
            <person name="Harispe M.L."/>
            <person name="Henrissat B."/>
            <person name="Hilden K.S."/>
            <person name="Hope R."/>
            <person name="Hossain A."/>
            <person name="Karabika E."/>
            <person name="Karaffa L."/>
            <person name="Karanyi Z."/>
            <person name="Krasevec N."/>
            <person name="Kuo A."/>
            <person name="Kusch H."/>
            <person name="LaButti K."/>
            <person name="Lagendijk E.L."/>
            <person name="Lapidus A."/>
            <person name="Levasseur A."/>
            <person name="Lindquist E."/>
            <person name="Lipzen A."/>
            <person name="Logrieco A.F."/>
            <person name="MacCabe A."/>
            <person name="Maekelae M.R."/>
            <person name="Malavazi I."/>
            <person name="Melin P."/>
            <person name="Meyer V."/>
            <person name="Mielnichuk N."/>
            <person name="Miskei M."/>
            <person name="Molnar A.P."/>
            <person name="Mule G."/>
            <person name="Ngan C.Y."/>
            <person name="Orejas M."/>
            <person name="Orosz E."/>
            <person name="Ouedraogo J.P."/>
            <person name="Overkamp K.M."/>
            <person name="Park H.-S."/>
            <person name="Perrone G."/>
            <person name="Piumi F."/>
            <person name="Punt P.J."/>
            <person name="Ram A.F."/>
            <person name="Ramon A."/>
            <person name="Rauscher S."/>
            <person name="Record E."/>
            <person name="Riano-Pachon D.M."/>
            <person name="Robert V."/>
            <person name="Roehrig J."/>
            <person name="Ruller R."/>
            <person name="Salamov A."/>
            <person name="Salih N.S."/>
            <person name="Samson R.A."/>
            <person name="Sandor E."/>
            <person name="Sanguinetti M."/>
            <person name="Schuetze T."/>
            <person name="Sepcic K."/>
            <person name="Shelest E."/>
            <person name="Sherlock G."/>
            <person name="Sophianopoulou V."/>
            <person name="Squina F.M."/>
            <person name="Sun H."/>
            <person name="Susca A."/>
            <person name="Todd R.B."/>
            <person name="Tsang A."/>
            <person name="Unkles S.E."/>
            <person name="van de Wiele N."/>
            <person name="van Rossen-Uffink D."/>
            <person name="Oliveira J.V."/>
            <person name="Vesth T.C."/>
            <person name="Visser J."/>
            <person name="Yu J.-H."/>
            <person name="Zhou M."/>
            <person name="Andersen M.R."/>
            <person name="Archer D.B."/>
            <person name="Baker S.E."/>
            <person name="Benoit I."/>
            <person name="Brakhage A.A."/>
            <person name="Braus G.H."/>
            <person name="Fischer R."/>
            <person name="Frisvad J.C."/>
            <person name="Goldman G.H."/>
            <person name="Houbraken J."/>
            <person name="Oakley B."/>
            <person name="Pocsi I."/>
            <person name="Scazzocchio C."/>
            <person name="Seiboth B."/>
            <person name="vanKuyk P.A."/>
            <person name="Wortman J."/>
            <person name="Dyer P.S."/>
            <person name="Grigoriev I.V."/>
        </authorList>
    </citation>
    <scope>NUCLEOTIDE SEQUENCE [LARGE SCALE GENOMIC DNA]</scope>
    <source>
        <strain evidence="3">CBS 583.65</strain>
    </source>
</reference>
<evidence type="ECO:0000313" key="2">
    <source>
        <dbReference type="EMBL" id="OJJ08847.1"/>
    </source>
</evidence>
<gene>
    <name evidence="2" type="ORF">ASPVEDRAFT_47996</name>
</gene>
<name>A0A1L9Q503_ASPVE</name>
<evidence type="ECO:0008006" key="4">
    <source>
        <dbReference type="Google" id="ProtNLM"/>
    </source>
</evidence>
<dbReference type="EMBL" id="KV878141">
    <property type="protein sequence ID" value="OJJ08847.1"/>
    <property type="molecule type" value="Genomic_DNA"/>
</dbReference>
<protein>
    <recommendedName>
        <fullName evidence="4">Hydrophobin</fullName>
    </recommendedName>
</protein>
<accession>A0A1L9Q503</accession>
<evidence type="ECO:0000313" key="3">
    <source>
        <dbReference type="Proteomes" id="UP000184073"/>
    </source>
</evidence>
<proteinExistence type="predicted"/>
<keyword evidence="1" id="KW-0732">Signal</keyword>